<comment type="caution">
    <text evidence="13">The sequence shown here is derived from an EMBL/GenBank/DDBJ whole genome shotgun (WGS) entry which is preliminary data.</text>
</comment>
<dbReference type="EC" id="2.7.13.3" evidence="3"/>
<dbReference type="CDD" id="cd00075">
    <property type="entry name" value="HATPase"/>
    <property type="match status" value="1"/>
</dbReference>
<evidence type="ECO:0000256" key="5">
    <source>
        <dbReference type="ARBA" id="ARBA00022679"/>
    </source>
</evidence>
<dbReference type="GO" id="GO:0000155">
    <property type="term" value="F:phosphorelay sensor kinase activity"/>
    <property type="evidence" value="ECO:0007669"/>
    <property type="project" value="InterPro"/>
</dbReference>
<dbReference type="CDD" id="cd00082">
    <property type="entry name" value="HisKA"/>
    <property type="match status" value="1"/>
</dbReference>
<evidence type="ECO:0000256" key="11">
    <source>
        <dbReference type="SAM" id="Phobius"/>
    </source>
</evidence>
<dbReference type="SUPFAM" id="SSF47384">
    <property type="entry name" value="Homodimeric domain of signal transducing histidine kinase"/>
    <property type="match status" value="1"/>
</dbReference>
<dbReference type="PROSITE" id="PS50109">
    <property type="entry name" value="HIS_KIN"/>
    <property type="match status" value="1"/>
</dbReference>
<protein>
    <recommendedName>
        <fullName evidence="3">histidine kinase</fullName>
        <ecNumber evidence="3">2.7.13.3</ecNumber>
    </recommendedName>
</protein>
<dbReference type="SMART" id="SM00388">
    <property type="entry name" value="HisKA"/>
    <property type="match status" value="1"/>
</dbReference>
<dbReference type="Pfam" id="PF02518">
    <property type="entry name" value="HATPase_c"/>
    <property type="match status" value="1"/>
</dbReference>
<evidence type="ECO:0000313" key="13">
    <source>
        <dbReference type="EMBL" id="RFA24996.1"/>
    </source>
</evidence>
<sequence>MFRQATIRLTLLFTAVLLVVFGVVAVGVYLFVVASFDYDNAASDAVDAAEQSFADLRDGLLLGYLAAAIVLPVICLVMVRLVLRPVRRGFEAQERFVDDASHEFRTPLSIVQGELELAISRPRTEDEYVQAITTALDEVDQLNSLTADLLLLTRGSTIELSGTFRPVDLRAVVERAVGSSSHSGDGSRVTLSTIDSAAFGSETLLVRAIANVVDNAVKFSPGESVVLVTMQAQSDRTRVIVSDSGPGLTAEEQAHVFDRFWRGETSRTLPGRGLGLALVKQIMQAHRGTVVLRDNPGGGTRVVIELPSTENGARK</sequence>
<organism evidence="13 14">
    <name type="scientific">Subtercola boreus</name>
    <dbReference type="NCBI Taxonomy" id="120213"/>
    <lineage>
        <taxon>Bacteria</taxon>
        <taxon>Bacillati</taxon>
        <taxon>Actinomycetota</taxon>
        <taxon>Actinomycetes</taxon>
        <taxon>Micrococcales</taxon>
        <taxon>Microbacteriaceae</taxon>
        <taxon>Subtercola</taxon>
    </lineage>
</organism>
<evidence type="ECO:0000256" key="9">
    <source>
        <dbReference type="ARBA" id="ARBA00023012"/>
    </source>
</evidence>
<accession>A0A3E0W6M1</accession>
<dbReference type="Gene3D" id="1.10.287.130">
    <property type="match status" value="1"/>
</dbReference>
<dbReference type="PRINTS" id="PR00344">
    <property type="entry name" value="BCTRLSENSOR"/>
</dbReference>
<dbReference type="EMBL" id="NBXE01000035">
    <property type="protein sequence ID" value="RFA24996.1"/>
    <property type="molecule type" value="Genomic_DNA"/>
</dbReference>
<gene>
    <name evidence="13" type="ORF">B7R25_15700</name>
</gene>
<dbReference type="InterPro" id="IPR050428">
    <property type="entry name" value="TCS_sensor_his_kinase"/>
</dbReference>
<dbReference type="SUPFAM" id="SSF55874">
    <property type="entry name" value="ATPase domain of HSP90 chaperone/DNA topoisomerase II/histidine kinase"/>
    <property type="match status" value="1"/>
</dbReference>
<evidence type="ECO:0000256" key="10">
    <source>
        <dbReference type="ARBA" id="ARBA00023136"/>
    </source>
</evidence>
<dbReference type="RefSeq" id="WP_116419894.1">
    <property type="nucleotide sequence ID" value="NZ_NBXC01000030.1"/>
</dbReference>
<evidence type="ECO:0000256" key="6">
    <source>
        <dbReference type="ARBA" id="ARBA00022692"/>
    </source>
</evidence>
<feature type="transmembrane region" description="Helical" evidence="11">
    <location>
        <begin position="12"/>
        <end position="32"/>
    </location>
</feature>
<keyword evidence="7" id="KW-0418">Kinase</keyword>
<dbReference type="GO" id="GO:0005886">
    <property type="term" value="C:plasma membrane"/>
    <property type="evidence" value="ECO:0007669"/>
    <property type="project" value="UniProtKB-SubCell"/>
</dbReference>
<dbReference type="Pfam" id="PF00512">
    <property type="entry name" value="HisKA"/>
    <property type="match status" value="1"/>
</dbReference>
<evidence type="ECO:0000256" key="8">
    <source>
        <dbReference type="ARBA" id="ARBA00022989"/>
    </source>
</evidence>
<evidence type="ECO:0000256" key="3">
    <source>
        <dbReference type="ARBA" id="ARBA00012438"/>
    </source>
</evidence>
<name>A0A3E0W6M1_9MICO</name>
<keyword evidence="4" id="KW-0597">Phosphoprotein</keyword>
<dbReference type="InterPro" id="IPR005467">
    <property type="entry name" value="His_kinase_dom"/>
</dbReference>
<keyword evidence="8 11" id="KW-1133">Transmembrane helix</keyword>
<dbReference type="InterPro" id="IPR003661">
    <property type="entry name" value="HisK_dim/P_dom"/>
</dbReference>
<dbReference type="PANTHER" id="PTHR45436:SF5">
    <property type="entry name" value="SENSOR HISTIDINE KINASE TRCS"/>
    <property type="match status" value="1"/>
</dbReference>
<dbReference type="InterPro" id="IPR036097">
    <property type="entry name" value="HisK_dim/P_sf"/>
</dbReference>
<dbReference type="SMART" id="SM00387">
    <property type="entry name" value="HATPase_c"/>
    <property type="match status" value="1"/>
</dbReference>
<dbReference type="AlphaFoldDB" id="A0A3E0W6M1"/>
<evidence type="ECO:0000256" key="7">
    <source>
        <dbReference type="ARBA" id="ARBA00022777"/>
    </source>
</evidence>
<comment type="catalytic activity">
    <reaction evidence="1">
        <text>ATP + protein L-histidine = ADP + protein N-phospho-L-histidine.</text>
        <dbReference type="EC" id="2.7.13.3"/>
    </reaction>
</comment>
<feature type="domain" description="Histidine kinase" evidence="12">
    <location>
        <begin position="99"/>
        <end position="310"/>
    </location>
</feature>
<dbReference type="OrthoDB" id="9786919at2"/>
<dbReference type="InterPro" id="IPR003594">
    <property type="entry name" value="HATPase_dom"/>
</dbReference>
<evidence type="ECO:0000256" key="1">
    <source>
        <dbReference type="ARBA" id="ARBA00000085"/>
    </source>
</evidence>
<dbReference type="Proteomes" id="UP000257080">
    <property type="component" value="Unassembled WGS sequence"/>
</dbReference>
<keyword evidence="6 11" id="KW-0812">Transmembrane</keyword>
<reference evidence="13 14" key="1">
    <citation type="submission" date="2017-04" db="EMBL/GenBank/DDBJ databases">
        <title>Comparative genome analysis of Subtercola boreus.</title>
        <authorList>
            <person name="Cho Y.-J."/>
            <person name="Cho A."/>
            <person name="Kim O.-S."/>
            <person name="Lee J.-I."/>
        </authorList>
    </citation>
    <scope>NUCLEOTIDE SEQUENCE [LARGE SCALE GENOMIC DNA]</scope>
    <source>
        <strain evidence="13 14">P28004</strain>
    </source>
</reference>
<comment type="subcellular location">
    <subcellularLocation>
        <location evidence="2">Cell membrane</location>
    </subcellularLocation>
</comment>
<evidence type="ECO:0000259" key="12">
    <source>
        <dbReference type="PROSITE" id="PS50109"/>
    </source>
</evidence>
<evidence type="ECO:0000256" key="2">
    <source>
        <dbReference type="ARBA" id="ARBA00004236"/>
    </source>
</evidence>
<evidence type="ECO:0000256" key="4">
    <source>
        <dbReference type="ARBA" id="ARBA00022553"/>
    </source>
</evidence>
<keyword evidence="5" id="KW-0808">Transferase</keyword>
<dbReference type="InterPro" id="IPR004358">
    <property type="entry name" value="Sig_transdc_His_kin-like_C"/>
</dbReference>
<keyword evidence="10 11" id="KW-0472">Membrane</keyword>
<dbReference type="Gene3D" id="3.30.565.10">
    <property type="entry name" value="Histidine kinase-like ATPase, C-terminal domain"/>
    <property type="match status" value="1"/>
</dbReference>
<feature type="transmembrane region" description="Helical" evidence="11">
    <location>
        <begin position="61"/>
        <end position="83"/>
    </location>
</feature>
<evidence type="ECO:0000313" key="14">
    <source>
        <dbReference type="Proteomes" id="UP000257080"/>
    </source>
</evidence>
<keyword evidence="9" id="KW-0902">Two-component regulatory system</keyword>
<dbReference type="PANTHER" id="PTHR45436">
    <property type="entry name" value="SENSOR HISTIDINE KINASE YKOH"/>
    <property type="match status" value="1"/>
</dbReference>
<proteinExistence type="predicted"/>
<dbReference type="InterPro" id="IPR036890">
    <property type="entry name" value="HATPase_C_sf"/>
</dbReference>